<dbReference type="Pfam" id="PF00085">
    <property type="entry name" value="Thioredoxin"/>
    <property type="match status" value="1"/>
</dbReference>
<dbReference type="SUPFAM" id="SSF52833">
    <property type="entry name" value="Thioredoxin-like"/>
    <property type="match status" value="1"/>
</dbReference>
<dbReference type="PIRSF" id="PIRSF000077">
    <property type="entry name" value="Thioredoxin"/>
    <property type="match status" value="1"/>
</dbReference>
<evidence type="ECO:0000313" key="9">
    <source>
        <dbReference type="EMBL" id="ESE39903.1"/>
    </source>
</evidence>
<dbReference type="InterPro" id="IPR017937">
    <property type="entry name" value="Thioredoxin_CS"/>
</dbReference>
<comment type="similarity">
    <text evidence="1 7">Belongs to the thioredoxin family.</text>
</comment>
<keyword evidence="10" id="KW-1185">Reference proteome</keyword>
<evidence type="ECO:0000256" key="3">
    <source>
        <dbReference type="ARBA" id="ARBA00022982"/>
    </source>
</evidence>
<dbReference type="PRINTS" id="PR00421">
    <property type="entry name" value="THIOREDOXIN"/>
</dbReference>
<evidence type="ECO:0000256" key="6">
    <source>
        <dbReference type="NCBIfam" id="TIGR01068"/>
    </source>
</evidence>
<dbReference type="Gene3D" id="3.40.30.10">
    <property type="entry name" value="Glutaredoxin"/>
    <property type="match status" value="1"/>
</dbReference>
<dbReference type="InterPro" id="IPR013766">
    <property type="entry name" value="Thioredoxin_domain"/>
</dbReference>
<evidence type="ECO:0000256" key="1">
    <source>
        <dbReference type="ARBA" id="ARBA00008987"/>
    </source>
</evidence>
<dbReference type="PROSITE" id="PS51352">
    <property type="entry name" value="THIOREDOXIN_2"/>
    <property type="match status" value="1"/>
</dbReference>
<dbReference type="CDD" id="cd02947">
    <property type="entry name" value="TRX_family"/>
    <property type="match status" value="1"/>
</dbReference>
<comment type="caution">
    <text evidence="9">The sequence shown here is derived from an EMBL/GenBank/DDBJ whole genome shotgun (WGS) entry which is preliminary data.</text>
</comment>
<protein>
    <recommendedName>
        <fullName evidence="6 7">Thioredoxin</fullName>
    </recommendedName>
</protein>
<dbReference type="NCBIfam" id="NF006898">
    <property type="entry name" value="PRK09381.1"/>
    <property type="match status" value="1"/>
</dbReference>
<dbReference type="PANTHER" id="PTHR45663:SF11">
    <property type="entry name" value="GEO12009P1"/>
    <property type="match status" value="1"/>
</dbReference>
<accession>A0ABN0PIQ5</accession>
<evidence type="ECO:0000313" key="10">
    <source>
        <dbReference type="Proteomes" id="UP000017548"/>
    </source>
</evidence>
<dbReference type="PROSITE" id="PS00194">
    <property type="entry name" value="THIOREDOXIN_1"/>
    <property type="match status" value="1"/>
</dbReference>
<evidence type="ECO:0000256" key="2">
    <source>
        <dbReference type="ARBA" id="ARBA00022448"/>
    </source>
</evidence>
<dbReference type="InterPro" id="IPR036249">
    <property type="entry name" value="Thioredoxin-like_sf"/>
</dbReference>
<evidence type="ECO:0000259" key="8">
    <source>
        <dbReference type="PROSITE" id="PS51352"/>
    </source>
</evidence>
<reference evidence="9 10" key="1">
    <citation type="journal article" date="2013" name="Genome Announc.">
        <title>Draft Genome Sequence of Shewanella decolorationis S12, a Dye-Degrading Bacterium Isolated from a Wastewater Treatment Plant.</title>
        <authorList>
            <person name="Xu M."/>
            <person name="Fang Y."/>
            <person name="Liu J."/>
            <person name="Chen X."/>
            <person name="Sun G."/>
            <person name="Guo J."/>
            <person name="Hua Z."/>
            <person name="Tu Q."/>
            <person name="Wu L."/>
            <person name="Zhou J."/>
            <person name="Liu X."/>
        </authorList>
    </citation>
    <scope>NUCLEOTIDE SEQUENCE [LARGE SCALE GENOMIC DNA]</scope>
    <source>
        <strain evidence="9 10">S12</strain>
    </source>
</reference>
<sequence>MATKLENIMSDKIIYLSDDSFENDVLKADLPVLVDFWAEWCGPCKMIAPILDDVAEEYAGRVTIAKLNVDQNNVSPAKYGVRGIPTLLLFKNGELAATKVGALSKTQLKEFIDAQI</sequence>
<dbReference type="PANTHER" id="PTHR45663">
    <property type="entry name" value="GEO12009P1"/>
    <property type="match status" value="1"/>
</dbReference>
<feature type="domain" description="Thioredoxin" evidence="8">
    <location>
        <begin position="1"/>
        <end position="116"/>
    </location>
</feature>
<keyword evidence="4" id="KW-1015">Disulfide bond</keyword>
<dbReference type="InterPro" id="IPR005746">
    <property type="entry name" value="Thioredoxin"/>
</dbReference>
<dbReference type="EMBL" id="AXZL01000076">
    <property type="protein sequence ID" value="ESE39903.1"/>
    <property type="molecule type" value="Genomic_DNA"/>
</dbReference>
<proteinExistence type="inferred from homology"/>
<dbReference type="NCBIfam" id="TIGR01068">
    <property type="entry name" value="thioredoxin"/>
    <property type="match status" value="1"/>
</dbReference>
<keyword evidence="5" id="KW-0676">Redox-active center</keyword>
<evidence type="ECO:0000256" key="7">
    <source>
        <dbReference type="PIRNR" id="PIRNR000077"/>
    </source>
</evidence>
<evidence type="ECO:0000256" key="4">
    <source>
        <dbReference type="ARBA" id="ARBA00023157"/>
    </source>
</evidence>
<keyword evidence="3" id="KW-0249">Electron transport</keyword>
<keyword evidence="2" id="KW-0813">Transport</keyword>
<gene>
    <name evidence="9" type="ORF">SHD_4112</name>
</gene>
<dbReference type="Proteomes" id="UP000017548">
    <property type="component" value="Unassembled WGS sequence"/>
</dbReference>
<organism evidence="9 10">
    <name type="scientific">Shewanella decolorationis S12</name>
    <dbReference type="NCBI Taxonomy" id="1353536"/>
    <lineage>
        <taxon>Bacteria</taxon>
        <taxon>Pseudomonadati</taxon>
        <taxon>Pseudomonadota</taxon>
        <taxon>Gammaproteobacteria</taxon>
        <taxon>Alteromonadales</taxon>
        <taxon>Shewanellaceae</taxon>
        <taxon>Shewanella</taxon>
    </lineage>
</organism>
<evidence type="ECO:0000256" key="5">
    <source>
        <dbReference type="ARBA" id="ARBA00023284"/>
    </source>
</evidence>
<name>A0ABN0PIQ5_9GAMM</name>